<sequence>MARKRAIDPGEAVGILSAQSIGEPGTQMTMRTFHYAGVAEQVPTGLPRLIEIVDVRRTPKKPTMEIYLTKEYSKNEESAKKIAEEIEEVSLGKIAEIRENFARKEIEIIPDEEGLKEQGLTRGDIVKKVKKTVSGSIREEGNSIVITPKTTLLRSVRRTTNKLRTLHIKGINGISRVVVLKGDGEYYIRTGGTNFEEVLKWKGVDSDRSYTNNIKEVEKVLGIEAGRNAIIKEAKQVLDMQKLDVDTRHIMLLADAMTMNGEIKPVGRHGLSGEKVSILARAAFEETIKHLIAAAVKSDEDRLLGVTENVIVGQEVPVGTGTVKLAMKMGKK</sequence>
<evidence type="ECO:0000256" key="1">
    <source>
        <dbReference type="ARBA" id="ARBA00022478"/>
    </source>
</evidence>
<dbReference type="GO" id="GO:0003677">
    <property type="term" value="F:DNA binding"/>
    <property type="evidence" value="ECO:0007669"/>
    <property type="project" value="UniProtKB-KW"/>
</dbReference>
<protein>
    <recommendedName>
        <fullName evidence="8">DNA-directed RNA polymerase subunit A''</fullName>
        <ecNumber evidence="8">2.7.7.6</ecNumber>
    </recommendedName>
</protein>
<keyword evidence="4 10" id="KW-0548">Nucleotidyltransferase</keyword>
<evidence type="ECO:0000256" key="8">
    <source>
        <dbReference type="NCBIfam" id="TIGR02389"/>
    </source>
</evidence>
<organism evidence="10 11">
    <name type="scientific">Fermentimicrarchaeum limneticum</name>
    <dbReference type="NCBI Taxonomy" id="2795018"/>
    <lineage>
        <taxon>Archaea</taxon>
        <taxon>Candidatus Micrarchaeota</taxon>
        <taxon>Candidatus Fermentimicrarchaeales</taxon>
        <taxon>Candidatus Fermentimicrarchaeaceae</taxon>
        <taxon>Candidatus Fermentimicrarchaeum</taxon>
    </lineage>
</organism>
<dbReference type="EC" id="2.7.7.6" evidence="8"/>
<evidence type="ECO:0000259" key="9">
    <source>
        <dbReference type="Pfam" id="PF04998"/>
    </source>
</evidence>
<proteinExistence type="predicted"/>
<evidence type="ECO:0000256" key="5">
    <source>
        <dbReference type="ARBA" id="ARBA00023125"/>
    </source>
</evidence>
<dbReference type="EMBL" id="CP058998">
    <property type="protein sequence ID" value="QLJ52985.1"/>
    <property type="molecule type" value="Genomic_DNA"/>
</dbReference>
<dbReference type="GO" id="GO:0000428">
    <property type="term" value="C:DNA-directed RNA polymerase complex"/>
    <property type="evidence" value="ECO:0007669"/>
    <property type="project" value="UniProtKB-KW"/>
</dbReference>
<evidence type="ECO:0000256" key="6">
    <source>
        <dbReference type="ARBA" id="ARBA00023163"/>
    </source>
</evidence>
<dbReference type="GO" id="GO:0003899">
    <property type="term" value="F:DNA-directed RNA polymerase activity"/>
    <property type="evidence" value="ECO:0007669"/>
    <property type="project" value="UniProtKB-EC"/>
</dbReference>
<evidence type="ECO:0000256" key="3">
    <source>
        <dbReference type="ARBA" id="ARBA00022679"/>
    </source>
</evidence>
<keyword evidence="1 10" id="KW-0240">DNA-directed RNA polymerase</keyword>
<dbReference type="SUPFAM" id="SSF64484">
    <property type="entry name" value="beta and beta-prime subunits of DNA dependent RNA-polymerase"/>
    <property type="match status" value="1"/>
</dbReference>
<evidence type="ECO:0000313" key="11">
    <source>
        <dbReference type="Proteomes" id="UP000510821"/>
    </source>
</evidence>
<keyword evidence="6" id="KW-0804">Transcription</keyword>
<name>A0A7D5XCE8_FERL1</name>
<evidence type="ECO:0000256" key="4">
    <source>
        <dbReference type="ARBA" id="ARBA00022695"/>
    </source>
</evidence>
<dbReference type="GO" id="GO:0006351">
    <property type="term" value="P:DNA-templated transcription"/>
    <property type="evidence" value="ECO:0007669"/>
    <property type="project" value="InterPro"/>
</dbReference>
<dbReference type="InterPro" id="IPR012757">
    <property type="entry name" value="RPO1C"/>
</dbReference>
<gene>
    <name evidence="10" type="ORF">Sv326_0810</name>
</gene>
<dbReference type="Proteomes" id="UP000510821">
    <property type="component" value="Chromosome"/>
</dbReference>
<dbReference type="NCBIfam" id="TIGR02389">
    <property type="entry name" value="RNA_pol_rpoA2"/>
    <property type="match status" value="1"/>
</dbReference>
<evidence type="ECO:0000256" key="7">
    <source>
        <dbReference type="ARBA" id="ARBA00048552"/>
    </source>
</evidence>
<dbReference type="Gene3D" id="1.10.150.390">
    <property type="match status" value="1"/>
</dbReference>
<dbReference type="InterPro" id="IPR007081">
    <property type="entry name" value="RNA_pol_Rpb1_5"/>
</dbReference>
<keyword evidence="2" id="KW-0963">Cytoplasm</keyword>
<reference evidence="11" key="1">
    <citation type="submission" date="2020-07" db="EMBL/GenBank/DDBJ databases">
        <title>Metabolic diversity and evolutionary history of the archaeal phylum ###Micrarchaeota### uncovered from a freshwater lake metagenome.</title>
        <authorList>
            <person name="Kadnikov V.V."/>
            <person name="Savvichev A.S."/>
            <person name="Mardanov A.V."/>
            <person name="Beletsky A.V."/>
            <person name="Chupakov A.V."/>
            <person name="Kokryatskaya N.M."/>
            <person name="Pimenov N.V."/>
            <person name="Ravin N.V."/>
        </authorList>
    </citation>
    <scope>NUCLEOTIDE SEQUENCE [LARGE SCALE GENOMIC DNA]</scope>
</reference>
<feature type="domain" description="RNA polymerase Rpb1" evidence="9">
    <location>
        <begin position="6"/>
        <end position="277"/>
    </location>
</feature>
<keyword evidence="3 10" id="KW-0808">Transferase</keyword>
<keyword evidence="5" id="KW-0238">DNA-binding</keyword>
<evidence type="ECO:0000256" key="2">
    <source>
        <dbReference type="ARBA" id="ARBA00022490"/>
    </source>
</evidence>
<comment type="catalytic activity">
    <reaction evidence="7">
        <text>RNA(n) + a ribonucleoside 5'-triphosphate = RNA(n+1) + diphosphate</text>
        <dbReference type="Rhea" id="RHEA:21248"/>
        <dbReference type="Rhea" id="RHEA-COMP:14527"/>
        <dbReference type="Rhea" id="RHEA-COMP:17342"/>
        <dbReference type="ChEBI" id="CHEBI:33019"/>
        <dbReference type="ChEBI" id="CHEBI:61557"/>
        <dbReference type="ChEBI" id="CHEBI:140395"/>
        <dbReference type="EC" id="2.7.7.6"/>
    </reaction>
</comment>
<dbReference type="PANTHER" id="PTHR19376">
    <property type="entry name" value="DNA-DIRECTED RNA POLYMERASE"/>
    <property type="match status" value="1"/>
</dbReference>
<dbReference type="AlphaFoldDB" id="A0A7D5XCE8"/>
<evidence type="ECO:0000313" key="10">
    <source>
        <dbReference type="EMBL" id="QLJ52985.1"/>
    </source>
</evidence>
<dbReference type="InterPro" id="IPR045867">
    <property type="entry name" value="DNA-dir_RpoC_beta_prime"/>
</dbReference>
<accession>A0A7D5XCE8</accession>
<dbReference type="KEGG" id="flt:Sv326_0810"/>
<dbReference type="Pfam" id="PF04998">
    <property type="entry name" value="RNA_pol_Rpb1_5"/>
    <property type="match status" value="1"/>
</dbReference>
<dbReference type="PANTHER" id="PTHR19376:SF32">
    <property type="entry name" value="DNA-DIRECTED RNA POLYMERASE III SUBUNIT RPC1"/>
    <property type="match status" value="1"/>
</dbReference>